<name>A0A0R2UJL8_9GAMM</name>
<dbReference type="Pfam" id="PF20154">
    <property type="entry name" value="LNT_N"/>
    <property type="match status" value="1"/>
</dbReference>
<dbReference type="Proteomes" id="UP000051213">
    <property type="component" value="Unassembled WGS sequence"/>
</dbReference>
<comment type="subcellular location">
    <subcellularLocation>
        <location evidence="1 9">Cell membrane</location>
        <topology evidence="1 9">Multi-pass membrane protein</topology>
    </subcellularLocation>
</comment>
<dbReference type="InterPro" id="IPR036526">
    <property type="entry name" value="C-N_Hydrolase_sf"/>
</dbReference>
<dbReference type="InterPro" id="IPR003010">
    <property type="entry name" value="C-N_Hydrolase"/>
</dbReference>
<dbReference type="GO" id="GO:0042158">
    <property type="term" value="P:lipoprotein biosynthetic process"/>
    <property type="evidence" value="ECO:0007669"/>
    <property type="project" value="UniProtKB-UniRule"/>
</dbReference>
<keyword evidence="3 9" id="KW-1003">Cell membrane</keyword>
<comment type="catalytic activity">
    <reaction evidence="9">
        <text>N-terminal S-1,2-diacyl-sn-glyceryl-L-cysteinyl-[lipoprotein] + a glycerophospholipid = N-acyl-S-1,2-diacyl-sn-glyceryl-L-cysteinyl-[lipoprotein] + a 2-acyl-sn-glycero-3-phospholipid + H(+)</text>
        <dbReference type="Rhea" id="RHEA:48228"/>
        <dbReference type="Rhea" id="RHEA-COMP:14681"/>
        <dbReference type="Rhea" id="RHEA-COMP:14684"/>
        <dbReference type="ChEBI" id="CHEBI:15378"/>
        <dbReference type="ChEBI" id="CHEBI:136912"/>
        <dbReference type="ChEBI" id="CHEBI:140656"/>
        <dbReference type="ChEBI" id="CHEBI:140657"/>
        <dbReference type="ChEBI" id="CHEBI:140660"/>
        <dbReference type="EC" id="2.3.1.269"/>
    </reaction>
</comment>
<comment type="function">
    <text evidence="9">Catalyzes the phospholipid dependent N-acylation of the N-terminal cysteine of apolipoprotein, the last step in lipoprotein maturation.</text>
</comment>
<feature type="transmembrane region" description="Helical" evidence="9">
    <location>
        <begin position="193"/>
        <end position="210"/>
    </location>
</feature>
<evidence type="ECO:0000313" key="11">
    <source>
        <dbReference type="EMBL" id="KRO97437.1"/>
    </source>
</evidence>
<dbReference type="Pfam" id="PF00795">
    <property type="entry name" value="CN_hydrolase"/>
    <property type="match status" value="1"/>
</dbReference>
<dbReference type="EC" id="2.3.1.269" evidence="9"/>
<keyword evidence="11" id="KW-0449">Lipoprotein</keyword>
<comment type="similarity">
    <text evidence="2 9">Belongs to the CN hydrolase family. Apolipoprotein N-acyltransferase subfamily.</text>
</comment>
<evidence type="ECO:0000259" key="10">
    <source>
        <dbReference type="PROSITE" id="PS50263"/>
    </source>
</evidence>
<feature type="transmembrane region" description="Helical" evidence="9">
    <location>
        <begin position="156"/>
        <end position="181"/>
    </location>
</feature>
<evidence type="ECO:0000256" key="7">
    <source>
        <dbReference type="ARBA" id="ARBA00023136"/>
    </source>
</evidence>
<feature type="transmembrane region" description="Helical" evidence="9">
    <location>
        <begin position="53"/>
        <end position="73"/>
    </location>
</feature>
<dbReference type="PROSITE" id="PS50263">
    <property type="entry name" value="CN_HYDROLASE"/>
    <property type="match status" value="1"/>
</dbReference>
<sequence length="505" mass="56279">MSGVGKLQHYGGLLFAGAIFPLGLAPFHFWPAVLISIALLFRALQHKTIKQTLLDTTTYAFGLFFSGASWLYVSIHEYGFVAAPLALLATALFCLFLAFLFAVPYALSALIPQTPISWILGLPSIWVLSEWIRTWFLTGFPWLFAGYSHTETWLNGWAPVGGVLWLSLIAAFSGVLLTLICQGHIKVSAVRQSMVALLFFVAAGYCLQQYEWTEKSGVPLSVTLIQPNIPQGEKWSAEKQSAILRQLTTQSESHWDKDLIVWPEMAVPAIPERIPDFMQDLQEKALKTNTSLLSGIVTYDNETRRYFNSMIALGLSSGQYNKTRLVPFGEYVPFEPILRGLIKFFDLPMSSIAIGAANQHPFSVQGHFISAAICYEVVYPDLVARNSTKSSVIMTVSNDAWFGRSIGPKQHMQMAQMRALENAKPLIRGTNNGISALVDHRGLIYQKIEQYETSELSGIVQPRVGVTAFSKFRSWPTLAIVLLICIILIRTKNKIAIEEVPRHDS</sequence>
<dbReference type="NCBIfam" id="TIGR00546">
    <property type="entry name" value="lnt"/>
    <property type="match status" value="1"/>
</dbReference>
<evidence type="ECO:0000256" key="3">
    <source>
        <dbReference type="ARBA" id="ARBA00022475"/>
    </source>
</evidence>
<dbReference type="GO" id="GO:0016410">
    <property type="term" value="F:N-acyltransferase activity"/>
    <property type="evidence" value="ECO:0007669"/>
    <property type="project" value="UniProtKB-UniRule"/>
</dbReference>
<dbReference type="InterPro" id="IPR045378">
    <property type="entry name" value="LNT_N"/>
</dbReference>
<evidence type="ECO:0000256" key="5">
    <source>
        <dbReference type="ARBA" id="ARBA00022692"/>
    </source>
</evidence>
<dbReference type="SUPFAM" id="SSF56317">
    <property type="entry name" value="Carbon-nitrogen hydrolase"/>
    <property type="match status" value="1"/>
</dbReference>
<evidence type="ECO:0000256" key="9">
    <source>
        <dbReference type="HAMAP-Rule" id="MF_01148"/>
    </source>
</evidence>
<evidence type="ECO:0000256" key="6">
    <source>
        <dbReference type="ARBA" id="ARBA00022989"/>
    </source>
</evidence>
<dbReference type="InterPro" id="IPR004563">
    <property type="entry name" value="Apolipo_AcylTrfase"/>
</dbReference>
<feature type="transmembrane region" description="Helical" evidence="9">
    <location>
        <begin position="119"/>
        <end position="144"/>
    </location>
</feature>
<feature type="transmembrane region" description="Helical" evidence="9">
    <location>
        <begin position="12"/>
        <end position="41"/>
    </location>
</feature>
<keyword evidence="8 9" id="KW-0012">Acyltransferase</keyword>
<dbReference type="AlphaFoldDB" id="A0A0R2UJL8"/>
<comment type="pathway">
    <text evidence="9">Protein modification; lipoprotein biosynthesis (N-acyl transfer).</text>
</comment>
<comment type="caution">
    <text evidence="11">The sequence shown here is derived from an EMBL/GenBank/DDBJ whole genome shotgun (WGS) entry which is preliminary data.</text>
</comment>
<keyword evidence="5 9" id="KW-0812">Transmembrane</keyword>
<feature type="domain" description="CN hydrolase" evidence="10">
    <location>
        <begin position="225"/>
        <end position="468"/>
    </location>
</feature>
<evidence type="ECO:0000256" key="2">
    <source>
        <dbReference type="ARBA" id="ARBA00010065"/>
    </source>
</evidence>
<dbReference type="Gene3D" id="3.60.110.10">
    <property type="entry name" value="Carbon-nitrogen hydrolase"/>
    <property type="match status" value="1"/>
</dbReference>
<keyword evidence="7 9" id="KW-0472">Membrane</keyword>
<evidence type="ECO:0000256" key="8">
    <source>
        <dbReference type="ARBA" id="ARBA00023315"/>
    </source>
</evidence>
<evidence type="ECO:0000313" key="12">
    <source>
        <dbReference type="Proteomes" id="UP000051213"/>
    </source>
</evidence>
<protein>
    <recommendedName>
        <fullName evidence="9">Apolipoprotein N-acyltransferase</fullName>
        <shortName evidence="9">ALP N-acyltransferase</shortName>
        <ecNumber evidence="9">2.3.1.269</ecNumber>
    </recommendedName>
</protein>
<keyword evidence="4 9" id="KW-0808">Transferase</keyword>
<feature type="transmembrane region" description="Helical" evidence="9">
    <location>
        <begin position="472"/>
        <end position="489"/>
    </location>
</feature>
<dbReference type="CDD" id="cd07571">
    <property type="entry name" value="ALP_N-acyl_transferase"/>
    <property type="match status" value="1"/>
</dbReference>
<dbReference type="HAMAP" id="MF_01148">
    <property type="entry name" value="Lnt"/>
    <property type="match status" value="1"/>
</dbReference>
<proteinExistence type="inferred from homology"/>
<organism evidence="11 12">
    <name type="scientific">SAR92 bacterium BACL26 MAG-121220-bin70</name>
    <dbReference type="NCBI Taxonomy" id="1655626"/>
    <lineage>
        <taxon>Bacteria</taxon>
        <taxon>Pseudomonadati</taxon>
        <taxon>Pseudomonadota</taxon>
        <taxon>Gammaproteobacteria</taxon>
        <taxon>Cellvibrionales</taxon>
        <taxon>Porticoccaceae</taxon>
        <taxon>SAR92 clade</taxon>
    </lineage>
</organism>
<dbReference type="PANTHER" id="PTHR38686:SF1">
    <property type="entry name" value="APOLIPOPROTEIN N-ACYLTRANSFERASE"/>
    <property type="match status" value="1"/>
</dbReference>
<dbReference type="EMBL" id="LICA01000002">
    <property type="protein sequence ID" value="KRO97437.1"/>
    <property type="molecule type" value="Genomic_DNA"/>
</dbReference>
<dbReference type="GO" id="GO:0005886">
    <property type="term" value="C:plasma membrane"/>
    <property type="evidence" value="ECO:0007669"/>
    <property type="project" value="UniProtKB-SubCell"/>
</dbReference>
<evidence type="ECO:0000256" key="4">
    <source>
        <dbReference type="ARBA" id="ARBA00022679"/>
    </source>
</evidence>
<accession>A0A0R2UJL8</accession>
<feature type="transmembrane region" description="Helical" evidence="9">
    <location>
        <begin position="85"/>
        <end position="107"/>
    </location>
</feature>
<reference evidence="11 12" key="1">
    <citation type="submission" date="2015-10" db="EMBL/GenBank/DDBJ databases">
        <title>Metagenome-Assembled Genomes uncover a global brackish microbiome.</title>
        <authorList>
            <person name="Hugerth L.W."/>
            <person name="Larsson J."/>
            <person name="Alneberg J."/>
            <person name="Lindh M.V."/>
            <person name="Legrand C."/>
            <person name="Pinhassi J."/>
            <person name="Andersson A.F."/>
        </authorList>
    </citation>
    <scope>NUCLEOTIDE SEQUENCE [LARGE SCALE GENOMIC DNA]</scope>
    <source>
        <strain evidence="11">BACL26 MAG-121220-bin70</strain>
    </source>
</reference>
<dbReference type="UniPathway" id="UPA00666"/>
<dbReference type="PANTHER" id="PTHR38686">
    <property type="entry name" value="APOLIPOPROTEIN N-ACYLTRANSFERASE"/>
    <property type="match status" value="1"/>
</dbReference>
<keyword evidence="6 9" id="KW-1133">Transmembrane helix</keyword>
<gene>
    <name evidence="9" type="primary">lnt</name>
    <name evidence="11" type="ORF">ABS24_06760</name>
</gene>
<evidence type="ECO:0000256" key="1">
    <source>
        <dbReference type="ARBA" id="ARBA00004651"/>
    </source>
</evidence>